<evidence type="ECO:0000313" key="5">
    <source>
        <dbReference type="EMBL" id="MDH1333933.1"/>
    </source>
</evidence>
<sequence>MLFSLVWTALIMGLVGGPHCLVMCAAPCSVVTAAKPVGGGQPVVVLGLQKRQWLRTSLFHLGRIAAYALLGGIAAVAMESLAWLTSQTTALQRLWTLMHVAVMAWGLAMVVQARQPAWLERAGRSVWARVQPWVTAPGGSLAAGFAWALMPCGLLYSAVLVAALSGGAWQGALSMAAFAVGGALWLLAGPWLWQLGQSHVNALRARWGTRVAGLMLIGVASWALWMDLVYKPSLWCR</sequence>
<feature type="transmembrane region" description="Helical" evidence="1">
    <location>
        <begin position="57"/>
        <end position="82"/>
    </location>
</feature>
<evidence type="ECO:0000313" key="3">
    <source>
        <dbReference type="EMBL" id="KGH00279.1"/>
    </source>
</evidence>
<dbReference type="EMBL" id="AWTN01000002">
    <property type="protein sequence ID" value="KGH00279.1"/>
    <property type="molecule type" value="Genomic_DNA"/>
</dbReference>
<keyword evidence="1" id="KW-0472">Membrane</keyword>
<feature type="transmembrane region" description="Helical" evidence="1">
    <location>
        <begin position="94"/>
        <end position="113"/>
    </location>
</feature>
<dbReference type="InterPro" id="IPR039447">
    <property type="entry name" value="UreH-like_TM_dom"/>
</dbReference>
<evidence type="ECO:0000313" key="7">
    <source>
        <dbReference type="Proteomes" id="UP000029567"/>
    </source>
</evidence>
<evidence type="ECO:0000259" key="2">
    <source>
        <dbReference type="Pfam" id="PF13386"/>
    </source>
</evidence>
<organism evidence="3 7">
    <name type="scientific">Comamonas thiooxydans</name>
    <dbReference type="NCBI Taxonomy" id="363952"/>
    <lineage>
        <taxon>Bacteria</taxon>
        <taxon>Pseudomonadati</taxon>
        <taxon>Pseudomonadota</taxon>
        <taxon>Betaproteobacteria</taxon>
        <taxon>Burkholderiales</taxon>
        <taxon>Comamonadaceae</taxon>
        <taxon>Comamonas</taxon>
    </lineage>
</organism>
<feature type="transmembrane region" description="Helical" evidence="1">
    <location>
        <begin position="211"/>
        <end position="230"/>
    </location>
</feature>
<proteinExistence type="predicted"/>
<feature type="transmembrane region" description="Helical" evidence="1">
    <location>
        <begin position="171"/>
        <end position="191"/>
    </location>
</feature>
<accession>A0A0K6HNX7</accession>
<dbReference type="OrthoDB" id="9155091at2"/>
<dbReference type="Proteomes" id="UP001161065">
    <property type="component" value="Unassembled WGS sequence"/>
</dbReference>
<name>A0A096D8W4_9BURK</name>
<dbReference type="GeneID" id="69559683"/>
<dbReference type="PANTHER" id="PTHR42208:SF1">
    <property type="entry name" value="HEAVY METAL TRANSPORTER"/>
    <property type="match status" value="1"/>
</dbReference>
<evidence type="ECO:0000313" key="4">
    <source>
        <dbReference type="EMBL" id="KGH15632.1"/>
    </source>
</evidence>
<dbReference type="Proteomes" id="UP000029567">
    <property type="component" value="Unassembled WGS sequence"/>
</dbReference>
<evidence type="ECO:0000313" key="6">
    <source>
        <dbReference type="Proteomes" id="UP000029549"/>
    </source>
</evidence>
<protein>
    <submittedName>
        <fullName evidence="5">Sulfite exporter TauE/SafE family protein</fullName>
    </submittedName>
</protein>
<feature type="transmembrane region" description="Helical" evidence="1">
    <location>
        <begin position="141"/>
        <end position="164"/>
    </location>
</feature>
<keyword evidence="1" id="KW-0812">Transmembrane</keyword>
<dbReference type="RefSeq" id="WP_034351810.1">
    <property type="nucleotide sequence ID" value="NC_013446.2"/>
</dbReference>
<accession>A0A096D8W4</accession>
<reference evidence="5" key="2">
    <citation type="submission" date="2022-09" db="EMBL/GenBank/DDBJ databases">
        <title>Intensive care unit water sources are persistently colonized with multi-drug resistant bacteria and are the site of extensive horizontal gene transfer of antibiotic resistance genes.</title>
        <authorList>
            <person name="Diorio-Toth L."/>
        </authorList>
    </citation>
    <scope>NUCLEOTIDE SEQUENCE</scope>
    <source>
        <strain evidence="5">GD03832</strain>
    </source>
</reference>
<keyword evidence="6" id="KW-1185">Reference proteome</keyword>
<evidence type="ECO:0000256" key="1">
    <source>
        <dbReference type="SAM" id="Phobius"/>
    </source>
</evidence>
<feature type="domain" description="Urease accessory protein UreH-like transmembrane" evidence="2">
    <location>
        <begin position="8"/>
        <end position="219"/>
    </location>
</feature>
<dbReference type="Pfam" id="PF13386">
    <property type="entry name" value="DsbD_2"/>
    <property type="match status" value="1"/>
</dbReference>
<dbReference type="Proteomes" id="UP000029549">
    <property type="component" value="Unassembled WGS sequence"/>
</dbReference>
<comment type="caution">
    <text evidence="3">The sequence shown here is derived from an EMBL/GenBank/DDBJ whole genome shotgun (WGS) entry which is preliminary data.</text>
</comment>
<dbReference type="EMBL" id="AWTP01000087">
    <property type="protein sequence ID" value="KGH15632.1"/>
    <property type="molecule type" value="Genomic_DNA"/>
</dbReference>
<keyword evidence="1" id="KW-1133">Transmembrane helix</keyword>
<gene>
    <name evidence="5" type="ORF">N5D63_07210</name>
    <name evidence="3" type="ORF">P245_02640</name>
    <name evidence="4" type="ORF">P608_07450</name>
</gene>
<dbReference type="PANTHER" id="PTHR42208">
    <property type="entry name" value="HEAVY METAL TRANSPORTER-RELATED"/>
    <property type="match status" value="1"/>
</dbReference>
<dbReference type="AlphaFoldDB" id="A0A096D8W4"/>
<dbReference type="EMBL" id="JAOCEK010000004">
    <property type="protein sequence ID" value="MDH1333933.1"/>
    <property type="molecule type" value="Genomic_DNA"/>
</dbReference>
<reference evidence="6 7" key="1">
    <citation type="submission" date="2013-09" db="EMBL/GenBank/DDBJ databases">
        <title>High correlation between genotypes and phenotypes of environmental bacteria Comamonas testosteroni strains.</title>
        <authorList>
            <person name="Liu L."/>
            <person name="Zhu W."/>
            <person name="Xia X."/>
            <person name="Xu B."/>
            <person name="Luo M."/>
            <person name="Wang G."/>
        </authorList>
    </citation>
    <scope>NUCLEOTIDE SEQUENCE [LARGE SCALE GENOMIC DNA]</scope>
    <source>
        <strain evidence="4 6">DF2</strain>
        <strain evidence="3 7">JL14</strain>
    </source>
</reference>